<comment type="caution">
    <text evidence="1">The sequence shown here is derived from an EMBL/GenBank/DDBJ whole genome shotgun (WGS) entry which is preliminary data.</text>
</comment>
<sequence>MGNCQAAEAAAAAVVIQDPRGGGNKVQRIYRVVSANEVMNSNPGHYVAMVIAAPPVKQLKLLRPADTLLLGHVYRLVSFEDVLKEFAARKCVKLGKLLKQIEASNVEINKHQHRNSSNNASPKVAYQSGISRGVGRQSCSVGGQWRPTLQTISEFGT</sequence>
<accession>A0AAD4IZQ4</accession>
<evidence type="ECO:0000313" key="2">
    <source>
        <dbReference type="Proteomes" id="UP001190926"/>
    </source>
</evidence>
<reference evidence="1 2" key="1">
    <citation type="journal article" date="2021" name="Nat. Commun.">
        <title>Incipient diploidization of the medicinal plant Perilla within 10,000 years.</title>
        <authorList>
            <person name="Zhang Y."/>
            <person name="Shen Q."/>
            <person name="Leng L."/>
            <person name="Zhang D."/>
            <person name="Chen S."/>
            <person name="Shi Y."/>
            <person name="Ning Z."/>
            <person name="Chen S."/>
        </authorList>
    </citation>
    <scope>NUCLEOTIDE SEQUENCE [LARGE SCALE GENOMIC DNA]</scope>
    <source>
        <strain evidence="2">cv. PC099</strain>
    </source>
</reference>
<proteinExistence type="predicted"/>
<gene>
    <name evidence="1" type="ORF">C2S53_002847</name>
</gene>
<organism evidence="1 2">
    <name type="scientific">Perilla frutescens var. hirtella</name>
    <name type="common">Perilla citriodora</name>
    <name type="synonym">Perilla setoyensis</name>
    <dbReference type="NCBI Taxonomy" id="608512"/>
    <lineage>
        <taxon>Eukaryota</taxon>
        <taxon>Viridiplantae</taxon>
        <taxon>Streptophyta</taxon>
        <taxon>Embryophyta</taxon>
        <taxon>Tracheophyta</taxon>
        <taxon>Spermatophyta</taxon>
        <taxon>Magnoliopsida</taxon>
        <taxon>eudicotyledons</taxon>
        <taxon>Gunneridae</taxon>
        <taxon>Pentapetalae</taxon>
        <taxon>asterids</taxon>
        <taxon>lamiids</taxon>
        <taxon>Lamiales</taxon>
        <taxon>Lamiaceae</taxon>
        <taxon>Nepetoideae</taxon>
        <taxon>Elsholtzieae</taxon>
        <taxon>Perilla</taxon>
    </lineage>
</organism>
<dbReference type="PANTHER" id="PTHR33413">
    <property type="entry name" value="EXPRESSED PROTEIN"/>
    <property type="match status" value="1"/>
</dbReference>
<dbReference type="EMBL" id="SDAM02000323">
    <property type="protein sequence ID" value="KAH6824437.1"/>
    <property type="molecule type" value="Genomic_DNA"/>
</dbReference>
<keyword evidence="2" id="KW-1185">Reference proteome</keyword>
<dbReference type="AlphaFoldDB" id="A0AAD4IZQ4"/>
<name>A0AAD4IZQ4_PERFH</name>
<dbReference type="Pfam" id="PF14009">
    <property type="entry name" value="PADRE"/>
    <property type="match status" value="1"/>
</dbReference>
<protein>
    <submittedName>
        <fullName evidence="1">Uncharacterized protein</fullName>
    </submittedName>
</protein>
<dbReference type="PANTHER" id="PTHR33413:SF1">
    <property type="entry name" value="EXPRESSED PROTEIN"/>
    <property type="match status" value="1"/>
</dbReference>
<evidence type="ECO:0000313" key="1">
    <source>
        <dbReference type="EMBL" id="KAH6824437.1"/>
    </source>
</evidence>
<dbReference type="InterPro" id="IPR025322">
    <property type="entry name" value="PADRE_dom"/>
</dbReference>
<dbReference type="Proteomes" id="UP001190926">
    <property type="component" value="Unassembled WGS sequence"/>
</dbReference>